<dbReference type="HAMAP" id="MF_00046">
    <property type="entry name" value="MurC"/>
    <property type="match status" value="1"/>
</dbReference>
<dbReference type="Pfam" id="PF02875">
    <property type="entry name" value="Mur_ligase_C"/>
    <property type="match status" value="1"/>
</dbReference>
<comment type="function">
    <text evidence="14">Cell wall formation.</text>
</comment>
<dbReference type="InterPro" id="IPR036565">
    <property type="entry name" value="Mur-like_cat_sf"/>
</dbReference>
<dbReference type="AlphaFoldDB" id="A0A0L1KBK2"/>
<protein>
    <recommendedName>
        <fullName evidence="3 14">UDP-N-acetylmuramate--L-alanine ligase</fullName>
        <ecNumber evidence="3 14">6.3.2.8</ecNumber>
    </recommendedName>
    <alternativeName>
        <fullName evidence="14">UDP-N-acetylmuramoyl-L-alanine synthetase</fullName>
    </alternativeName>
</protein>
<evidence type="ECO:0000256" key="6">
    <source>
        <dbReference type="ARBA" id="ARBA00022618"/>
    </source>
</evidence>
<evidence type="ECO:0000256" key="8">
    <source>
        <dbReference type="ARBA" id="ARBA00022840"/>
    </source>
</evidence>
<dbReference type="EC" id="6.3.2.8" evidence="3 14"/>
<dbReference type="GO" id="GO:0071555">
    <property type="term" value="P:cell wall organization"/>
    <property type="evidence" value="ECO:0007669"/>
    <property type="project" value="UniProtKB-KW"/>
</dbReference>
<evidence type="ECO:0000256" key="13">
    <source>
        <dbReference type="ARBA" id="ARBA00047833"/>
    </source>
</evidence>
<dbReference type="Gene3D" id="3.40.50.720">
    <property type="entry name" value="NAD(P)-binding Rossmann-like Domain"/>
    <property type="match status" value="1"/>
</dbReference>
<keyword evidence="5 14" id="KW-0436">Ligase</keyword>
<evidence type="ECO:0000259" key="16">
    <source>
        <dbReference type="Pfam" id="PF02875"/>
    </source>
</evidence>
<evidence type="ECO:0000259" key="17">
    <source>
        <dbReference type="Pfam" id="PF08245"/>
    </source>
</evidence>
<sequence length="474" mass="50373">MRGVPTDIGTVHFVGIGGIGMSGIAEVMNNLGYTVQGSDMKESATVERLRQRGIEVVIGHAPENVASAAVVVTSTAVKRTNPEVAYALENRIPVVRRAEMLAELMRLKSTVAVAGTHGKTTTTSMIAALLDAGKIDPTVINGGIIEQYGSNARLGDSEWMVVEADESDGSFLRLDGTIAVVTNIDPEHLDHYGDFDGVKDAFVEFIHNVPFYGAAILCIDHPEVQAVIGKVRDRNVVTYGFNLQADICGVNIRPDAGGNVFDVIVRRRGQEDRRIEGVRLPMPGRHNVQNALAAIAVAIEMGCPDEVICNGFSAFGGVRRRFTKVGEVPSGAGVATIIDDYGHHPVEIRAVLGAARESAGTGRVIAVVQPHRYTRLRDLMDEFQSCFNEADQVYVTPVYAAGEDPIEGADAEALVAGLKARGHRAVQSVEDEDDLAAKLADDLAAGDFVVCLGAGDITYWAAGLANGIAKASSA</sequence>
<evidence type="ECO:0000256" key="4">
    <source>
        <dbReference type="ARBA" id="ARBA00022490"/>
    </source>
</evidence>
<keyword evidence="7 14" id="KW-0547">Nucleotide-binding</keyword>
<evidence type="ECO:0000256" key="9">
    <source>
        <dbReference type="ARBA" id="ARBA00022960"/>
    </source>
</evidence>
<comment type="pathway">
    <text evidence="2 14">Cell wall biogenesis; peptidoglycan biosynthesis.</text>
</comment>
<dbReference type="InterPro" id="IPR004101">
    <property type="entry name" value="Mur_ligase_C"/>
</dbReference>
<evidence type="ECO:0000259" key="15">
    <source>
        <dbReference type="Pfam" id="PF01225"/>
    </source>
</evidence>
<dbReference type="GO" id="GO:0051301">
    <property type="term" value="P:cell division"/>
    <property type="evidence" value="ECO:0007669"/>
    <property type="project" value="UniProtKB-KW"/>
</dbReference>
<dbReference type="InterPro" id="IPR036615">
    <property type="entry name" value="Mur_ligase_C_dom_sf"/>
</dbReference>
<feature type="binding site" evidence="14">
    <location>
        <begin position="115"/>
        <end position="121"/>
    </location>
    <ligand>
        <name>ATP</name>
        <dbReference type="ChEBI" id="CHEBI:30616"/>
    </ligand>
</feature>
<dbReference type="UniPathway" id="UPA00219"/>
<keyword evidence="4 14" id="KW-0963">Cytoplasm</keyword>
<keyword evidence="10 14" id="KW-0573">Peptidoglycan synthesis</keyword>
<dbReference type="GO" id="GO:0008360">
    <property type="term" value="P:regulation of cell shape"/>
    <property type="evidence" value="ECO:0007669"/>
    <property type="project" value="UniProtKB-KW"/>
</dbReference>
<evidence type="ECO:0000256" key="14">
    <source>
        <dbReference type="HAMAP-Rule" id="MF_00046"/>
    </source>
</evidence>
<dbReference type="GO" id="GO:0009252">
    <property type="term" value="P:peptidoglycan biosynthetic process"/>
    <property type="evidence" value="ECO:0007669"/>
    <property type="project" value="UniProtKB-UniRule"/>
</dbReference>
<evidence type="ECO:0000256" key="7">
    <source>
        <dbReference type="ARBA" id="ARBA00022741"/>
    </source>
</evidence>
<dbReference type="InterPro" id="IPR005758">
    <property type="entry name" value="UDP-N-AcMur_Ala_ligase_MurC"/>
</dbReference>
<dbReference type="SUPFAM" id="SSF51984">
    <property type="entry name" value="MurCD N-terminal domain"/>
    <property type="match status" value="1"/>
</dbReference>
<dbReference type="PATRIC" id="fig|1306953.7.peg.557"/>
<comment type="similarity">
    <text evidence="14">Belongs to the MurCDEF family.</text>
</comment>
<evidence type="ECO:0000256" key="11">
    <source>
        <dbReference type="ARBA" id="ARBA00023306"/>
    </source>
</evidence>
<comment type="subcellular location">
    <subcellularLocation>
        <location evidence="1 14">Cytoplasm</location>
    </subcellularLocation>
</comment>
<feature type="domain" description="Mur ligase N-terminal catalytic" evidence="15">
    <location>
        <begin position="10"/>
        <end position="107"/>
    </location>
</feature>
<evidence type="ECO:0000256" key="2">
    <source>
        <dbReference type="ARBA" id="ARBA00004752"/>
    </source>
</evidence>
<evidence type="ECO:0000256" key="5">
    <source>
        <dbReference type="ARBA" id="ARBA00022598"/>
    </source>
</evidence>
<name>A0A0L1KBK2_9SPHN</name>
<comment type="catalytic activity">
    <reaction evidence="13 14">
        <text>UDP-N-acetyl-alpha-D-muramate + L-alanine + ATP = UDP-N-acetyl-alpha-D-muramoyl-L-alanine + ADP + phosphate + H(+)</text>
        <dbReference type="Rhea" id="RHEA:23372"/>
        <dbReference type="ChEBI" id="CHEBI:15378"/>
        <dbReference type="ChEBI" id="CHEBI:30616"/>
        <dbReference type="ChEBI" id="CHEBI:43474"/>
        <dbReference type="ChEBI" id="CHEBI:57972"/>
        <dbReference type="ChEBI" id="CHEBI:70757"/>
        <dbReference type="ChEBI" id="CHEBI:83898"/>
        <dbReference type="ChEBI" id="CHEBI:456216"/>
        <dbReference type="EC" id="6.3.2.8"/>
    </reaction>
</comment>
<gene>
    <name evidence="14" type="primary">murC</name>
    <name evidence="18" type="ORF">J121_551</name>
</gene>
<dbReference type="GeneID" id="93686148"/>
<comment type="caution">
    <text evidence="18">The sequence shown here is derived from an EMBL/GenBank/DDBJ whole genome shotgun (WGS) entry which is preliminary data.</text>
</comment>
<evidence type="ECO:0000256" key="12">
    <source>
        <dbReference type="ARBA" id="ARBA00023316"/>
    </source>
</evidence>
<dbReference type="RefSeq" id="WP_050600737.1">
    <property type="nucleotide sequence ID" value="NZ_JYNE01000026.1"/>
</dbReference>
<feature type="domain" description="Mur ligase C-terminal" evidence="16">
    <location>
        <begin position="320"/>
        <end position="455"/>
    </location>
</feature>
<dbReference type="EMBL" id="JYNE01000026">
    <property type="protein sequence ID" value="KNH01420.1"/>
    <property type="molecule type" value="Genomic_DNA"/>
</dbReference>
<dbReference type="InterPro" id="IPR000713">
    <property type="entry name" value="Mur_ligase_N"/>
</dbReference>
<dbReference type="InterPro" id="IPR050061">
    <property type="entry name" value="MurCDEF_pg_biosynth"/>
</dbReference>
<evidence type="ECO:0000313" key="19">
    <source>
        <dbReference type="Proteomes" id="UP000037446"/>
    </source>
</evidence>
<dbReference type="SUPFAM" id="SSF53244">
    <property type="entry name" value="MurD-like peptide ligases, peptide-binding domain"/>
    <property type="match status" value="1"/>
</dbReference>
<keyword evidence="11 14" id="KW-0131">Cell cycle</keyword>
<evidence type="ECO:0000256" key="1">
    <source>
        <dbReference type="ARBA" id="ARBA00004496"/>
    </source>
</evidence>
<dbReference type="Gene3D" id="3.40.1190.10">
    <property type="entry name" value="Mur-like, catalytic domain"/>
    <property type="match status" value="1"/>
</dbReference>
<dbReference type="GO" id="GO:0005524">
    <property type="term" value="F:ATP binding"/>
    <property type="evidence" value="ECO:0007669"/>
    <property type="project" value="UniProtKB-UniRule"/>
</dbReference>
<keyword evidence="8 14" id="KW-0067">ATP-binding</keyword>
<evidence type="ECO:0000313" key="18">
    <source>
        <dbReference type="EMBL" id="KNH01420.1"/>
    </source>
</evidence>
<dbReference type="PANTHER" id="PTHR43445:SF3">
    <property type="entry name" value="UDP-N-ACETYLMURAMATE--L-ALANINE LIGASE"/>
    <property type="match status" value="1"/>
</dbReference>
<dbReference type="Gene3D" id="3.90.190.20">
    <property type="entry name" value="Mur ligase, C-terminal domain"/>
    <property type="match status" value="1"/>
</dbReference>
<proteinExistence type="inferred from homology"/>
<dbReference type="InterPro" id="IPR013221">
    <property type="entry name" value="Mur_ligase_cen"/>
</dbReference>
<dbReference type="Pfam" id="PF08245">
    <property type="entry name" value="Mur_ligase_M"/>
    <property type="match status" value="1"/>
</dbReference>
<keyword evidence="9 14" id="KW-0133">Cell shape</keyword>
<evidence type="ECO:0000256" key="10">
    <source>
        <dbReference type="ARBA" id="ARBA00022984"/>
    </source>
</evidence>
<accession>A0A0L1KBK2</accession>
<dbReference type="GO" id="GO:0008763">
    <property type="term" value="F:UDP-N-acetylmuramate-L-alanine ligase activity"/>
    <property type="evidence" value="ECO:0007669"/>
    <property type="project" value="UniProtKB-UniRule"/>
</dbReference>
<dbReference type="STRING" id="1306953.J121_551"/>
<organism evidence="18 19">
    <name type="scientific">Qipengyuania citrea LAMA 915</name>
    <dbReference type="NCBI Taxonomy" id="1306953"/>
    <lineage>
        <taxon>Bacteria</taxon>
        <taxon>Pseudomonadati</taxon>
        <taxon>Pseudomonadota</taxon>
        <taxon>Alphaproteobacteria</taxon>
        <taxon>Sphingomonadales</taxon>
        <taxon>Erythrobacteraceae</taxon>
        <taxon>Qipengyuania</taxon>
    </lineage>
</organism>
<feature type="domain" description="Mur ligase central" evidence="17">
    <location>
        <begin position="113"/>
        <end position="298"/>
    </location>
</feature>
<evidence type="ECO:0000256" key="3">
    <source>
        <dbReference type="ARBA" id="ARBA00012211"/>
    </source>
</evidence>
<dbReference type="Proteomes" id="UP000037446">
    <property type="component" value="Unassembled WGS sequence"/>
</dbReference>
<keyword evidence="12 14" id="KW-0961">Cell wall biogenesis/degradation</keyword>
<dbReference type="Pfam" id="PF01225">
    <property type="entry name" value="Mur_ligase"/>
    <property type="match status" value="1"/>
</dbReference>
<reference evidence="18" key="1">
    <citation type="submission" date="2015-02" db="EMBL/GenBank/DDBJ databases">
        <authorList>
            <person name="Chooi Y.-H."/>
        </authorList>
    </citation>
    <scope>NUCLEOTIDE SEQUENCE [LARGE SCALE GENOMIC DNA]</scope>
    <source>
        <strain evidence="18">LAMA 915</strain>
    </source>
</reference>
<dbReference type="NCBIfam" id="TIGR01082">
    <property type="entry name" value="murC"/>
    <property type="match status" value="1"/>
</dbReference>
<dbReference type="SUPFAM" id="SSF53623">
    <property type="entry name" value="MurD-like peptide ligases, catalytic domain"/>
    <property type="match status" value="1"/>
</dbReference>
<keyword evidence="6 14" id="KW-0132">Cell division</keyword>
<dbReference type="GO" id="GO:0005737">
    <property type="term" value="C:cytoplasm"/>
    <property type="evidence" value="ECO:0007669"/>
    <property type="project" value="UniProtKB-SubCell"/>
</dbReference>
<dbReference type="PANTHER" id="PTHR43445">
    <property type="entry name" value="UDP-N-ACETYLMURAMATE--L-ALANINE LIGASE-RELATED"/>
    <property type="match status" value="1"/>
</dbReference>